<organism evidence="5 6">
    <name type="scientific">Onchocerca flexuosa</name>
    <dbReference type="NCBI Taxonomy" id="387005"/>
    <lineage>
        <taxon>Eukaryota</taxon>
        <taxon>Metazoa</taxon>
        <taxon>Ecdysozoa</taxon>
        <taxon>Nematoda</taxon>
        <taxon>Chromadorea</taxon>
        <taxon>Rhabditida</taxon>
        <taxon>Spirurina</taxon>
        <taxon>Spiruromorpha</taxon>
        <taxon>Filarioidea</taxon>
        <taxon>Onchocercidae</taxon>
        <taxon>Onchocerca</taxon>
    </lineage>
</organism>
<dbReference type="AlphaFoldDB" id="A0A238BQ32"/>
<protein>
    <submittedName>
        <fullName evidence="5">26S proteasome non-ATPase regulatory subunit 3 family protein</fullName>
    </submittedName>
</protein>
<keyword evidence="6" id="KW-1185">Reference proteome</keyword>
<dbReference type="OrthoDB" id="1713558at2759"/>
<comment type="similarity">
    <text evidence="1">Belongs to the proteasome subunit S3 family.</text>
</comment>
<dbReference type="PANTHER" id="PTHR10758">
    <property type="entry name" value="26S PROTEASOME NON-ATPASE REGULATORY SUBUNIT 3/COP9 SIGNALOSOME COMPLEX SUBUNIT 3"/>
    <property type="match status" value="1"/>
</dbReference>
<gene>
    <name evidence="5" type="ORF">X798_06216</name>
</gene>
<evidence type="ECO:0000313" key="5">
    <source>
        <dbReference type="EMBL" id="OZC06785.1"/>
    </source>
</evidence>
<dbReference type="EMBL" id="KZ270061">
    <property type="protein sequence ID" value="OZC06785.1"/>
    <property type="molecule type" value="Genomic_DNA"/>
</dbReference>
<dbReference type="Pfam" id="PF01399">
    <property type="entry name" value="PCI"/>
    <property type="match status" value="1"/>
</dbReference>
<keyword evidence="2 5" id="KW-0647">Proteasome</keyword>
<dbReference type="GO" id="GO:0006511">
    <property type="term" value="P:ubiquitin-dependent protein catabolic process"/>
    <property type="evidence" value="ECO:0007669"/>
    <property type="project" value="TreeGrafter"/>
</dbReference>
<evidence type="ECO:0000259" key="4">
    <source>
        <dbReference type="PROSITE" id="PS50250"/>
    </source>
</evidence>
<dbReference type="PANTHER" id="PTHR10758:SF2">
    <property type="entry name" value="26S PROTEASOME NON-ATPASE REGULATORY SUBUNIT 3"/>
    <property type="match status" value="1"/>
</dbReference>
<dbReference type="SMART" id="SM00753">
    <property type="entry name" value="PAM"/>
    <property type="match status" value="1"/>
</dbReference>
<evidence type="ECO:0000256" key="3">
    <source>
        <dbReference type="SAM" id="MobiDB-lite"/>
    </source>
</evidence>
<accession>A0A238BQ32</accession>
<dbReference type="Pfam" id="PF08375">
    <property type="entry name" value="Rpn3_C"/>
    <property type="match status" value="1"/>
</dbReference>
<evidence type="ECO:0000256" key="1">
    <source>
        <dbReference type="ARBA" id="ARBA00007912"/>
    </source>
</evidence>
<feature type="domain" description="PCI" evidence="4">
    <location>
        <begin position="267"/>
        <end position="447"/>
    </location>
</feature>
<feature type="compositionally biased region" description="Basic and acidic residues" evidence="3">
    <location>
        <begin position="660"/>
        <end position="691"/>
    </location>
</feature>
<dbReference type="InterPro" id="IPR050756">
    <property type="entry name" value="CSN3"/>
</dbReference>
<evidence type="ECO:0000256" key="2">
    <source>
        <dbReference type="ARBA" id="ARBA00022942"/>
    </source>
</evidence>
<name>A0A238BQ32_9BILA</name>
<dbReference type="InterPro" id="IPR011990">
    <property type="entry name" value="TPR-like_helical_dom_sf"/>
</dbReference>
<dbReference type="GO" id="GO:0008541">
    <property type="term" value="C:proteasome regulatory particle, lid subcomplex"/>
    <property type="evidence" value="ECO:0007669"/>
    <property type="project" value="TreeGrafter"/>
</dbReference>
<feature type="region of interest" description="Disordered" evidence="3">
    <location>
        <begin position="1"/>
        <end position="36"/>
    </location>
</feature>
<dbReference type="Pfam" id="PF25573">
    <property type="entry name" value="TPR_PSMD3_N"/>
    <property type="match status" value="1"/>
</dbReference>
<dbReference type="InterPro" id="IPR000717">
    <property type="entry name" value="PCI_dom"/>
</dbReference>
<proteinExistence type="inferred from homology"/>
<dbReference type="PROSITE" id="PS50250">
    <property type="entry name" value="PCI"/>
    <property type="match status" value="1"/>
</dbReference>
<reference evidence="5 6" key="1">
    <citation type="submission" date="2015-12" db="EMBL/GenBank/DDBJ databases">
        <title>Draft genome of the nematode, Onchocerca flexuosa.</title>
        <authorList>
            <person name="Mitreva M."/>
        </authorList>
    </citation>
    <scope>NUCLEOTIDE SEQUENCE [LARGE SCALE GENOMIC DNA]</scope>
    <source>
        <strain evidence="5">Red Deer</strain>
    </source>
</reference>
<dbReference type="InterPro" id="IPR013586">
    <property type="entry name" value="PSMD3_C"/>
</dbReference>
<evidence type="ECO:0000313" key="6">
    <source>
        <dbReference type="Proteomes" id="UP000242913"/>
    </source>
</evidence>
<dbReference type="GO" id="GO:0030234">
    <property type="term" value="F:enzyme regulator activity"/>
    <property type="evidence" value="ECO:0007669"/>
    <property type="project" value="InterPro"/>
</dbReference>
<dbReference type="Proteomes" id="UP000242913">
    <property type="component" value="Unassembled WGS sequence"/>
</dbReference>
<feature type="region of interest" description="Disordered" evidence="3">
    <location>
        <begin position="657"/>
        <end position="692"/>
    </location>
</feature>
<sequence length="714" mass="82151">MVSKMEIDEQKENVNDEKEESGDAKGDEKDDTSKMEDPDAAIVESLRAWCSQLERGELHVLPRMIQLLHKTRKQLNGNVLKKLIASQLTALPLIKDQLISWLPATPSISGLVQPMEVDVSKGGRSPRPVRRSGIQSSVAPPPEVELYIHLLVLLYLVDQKKLEEAEKCVETLIARIDHHEKRSLDSIAAKAFFYLCLIYETKNKLDQLRAYLNGRLRTATLRRQYDSQAVLIVCLLRAYMLGKHYEAAAMLVAKVTFPEAASNNDLARFLYYQGRIKAMQLDYTAAAGYFMQAIRKAPQDAAIGFKQNVQKWIVVISLLQGEIPERSVFRVPIHRKTLAPYLELTQAVRLGDLLLFNKVLNKHAKLVFEPDETLTLIVRLRQNVIKTALRQISTAYSCISIKDICKKLLLNTDQEAEYLVAKAIKDGGIEAAITFDSQNSSERYMQSKETEDVYRTTEPQTHFDTRIRYCLELHNQAVKALRYPPTAGKGVVESIEEQREREQQYLGDVLWPILSNVLFCNYSHFMQRFKQYLIRYYAWIRYGEELQPTFALCGDTSLRNDDDIGRLWDVEDIIEKSRFVWGVPKIRTCQAKKITRKFDVHRTFELKKKLVVCHICGSYRDYGKICANCYKKVQELTNLMKSKIMAYNPYIGEKQSTNVKFEDDPRPSSETHQDDEDTKASTDQTDRERIVELGIPRPTWFKPKFVDNSVSNKQ</sequence>
<dbReference type="SUPFAM" id="SSF81901">
    <property type="entry name" value="HCP-like"/>
    <property type="match status" value="1"/>
</dbReference>
<dbReference type="InterPro" id="IPR057985">
    <property type="entry name" value="TPR_PSMD3_N"/>
</dbReference>
<dbReference type="Gene3D" id="1.25.40.10">
    <property type="entry name" value="Tetratricopeptide repeat domain"/>
    <property type="match status" value="1"/>
</dbReference>
<dbReference type="SMART" id="SM00088">
    <property type="entry name" value="PINT"/>
    <property type="match status" value="1"/>
</dbReference>
<dbReference type="GO" id="GO:0042176">
    <property type="term" value="P:regulation of protein catabolic process"/>
    <property type="evidence" value="ECO:0007669"/>
    <property type="project" value="InterPro"/>
</dbReference>